<organism evidence="2 3">
    <name type="scientific">Legionella bozemanae</name>
    <name type="common">Fluoribacter bozemanae</name>
    <dbReference type="NCBI Taxonomy" id="447"/>
    <lineage>
        <taxon>Bacteria</taxon>
        <taxon>Pseudomonadati</taxon>
        <taxon>Pseudomonadota</taxon>
        <taxon>Gammaproteobacteria</taxon>
        <taxon>Legionellales</taxon>
        <taxon>Legionellaceae</taxon>
        <taxon>Legionella</taxon>
    </lineage>
</organism>
<dbReference type="Proteomes" id="UP000054695">
    <property type="component" value="Unassembled WGS sequence"/>
</dbReference>
<comment type="caution">
    <text evidence="2">The sequence shown here is derived from an EMBL/GenBank/DDBJ whole genome shotgun (WGS) entry which is preliminary data.</text>
</comment>
<reference evidence="2 3" key="1">
    <citation type="submission" date="2015-11" db="EMBL/GenBank/DDBJ databases">
        <title>Genomic analysis of 38 Legionella species identifies large and diverse effector repertoires.</title>
        <authorList>
            <person name="Burstein D."/>
            <person name="Amaro F."/>
            <person name="Zusman T."/>
            <person name="Lifshitz Z."/>
            <person name="Cohen O."/>
            <person name="Gilbert J.A."/>
            <person name="Pupko T."/>
            <person name="Shuman H.A."/>
            <person name="Segal G."/>
        </authorList>
    </citation>
    <scope>NUCLEOTIDE SEQUENCE [LARGE SCALE GENOMIC DNA]</scope>
    <source>
        <strain evidence="2 3">WIGA</strain>
    </source>
</reference>
<dbReference type="AlphaFoldDB" id="A0A0W0RF87"/>
<evidence type="ECO:0000256" key="1">
    <source>
        <dbReference type="SAM" id="Coils"/>
    </source>
</evidence>
<gene>
    <name evidence="2" type="ORF">Lboz_3024</name>
</gene>
<dbReference type="STRING" id="447.Lboz_3024"/>
<dbReference type="InterPro" id="IPR014751">
    <property type="entry name" value="XRCC4-like_C"/>
</dbReference>
<dbReference type="Gene3D" id="1.20.5.370">
    <property type="match status" value="1"/>
</dbReference>
<feature type="coiled-coil region" evidence="1">
    <location>
        <begin position="9"/>
        <end position="72"/>
    </location>
</feature>
<dbReference type="EMBL" id="LNXU01000043">
    <property type="protein sequence ID" value="KTC69759.1"/>
    <property type="molecule type" value="Genomic_DNA"/>
</dbReference>
<keyword evidence="1" id="KW-0175">Coiled coil</keyword>
<name>A0A0W0RF87_LEGBO</name>
<accession>A0A0W0RF87</accession>
<dbReference type="PATRIC" id="fig|447.4.peg.3226"/>
<proteinExistence type="predicted"/>
<protein>
    <submittedName>
        <fullName evidence="2">Uncharacterized protein</fullName>
    </submittedName>
</protein>
<evidence type="ECO:0000313" key="3">
    <source>
        <dbReference type="Proteomes" id="UP000054695"/>
    </source>
</evidence>
<keyword evidence="3" id="KW-1185">Reference proteome</keyword>
<sequence>MVRDVSTTKKSNTSIVKQLENELKEAHAEVSHFQKLLTTAREHTRAHFETIINQAKNKIHDIEEQLRQVMSSQQEAPC</sequence>
<evidence type="ECO:0000313" key="2">
    <source>
        <dbReference type="EMBL" id="KTC69759.1"/>
    </source>
</evidence>